<dbReference type="EMBL" id="LSSL01001447">
    <property type="protein sequence ID" value="OLY82528.1"/>
    <property type="molecule type" value="Genomic_DNA"/>
</dbReference>
<dbReference type="Proteomes" id="UP000187455">
    <property type="component" value="Unassembled WGS sequence"/>
</dbReference>
<dbReference type="AlphaFoldDB" id="A0A1R0H094"/>
<accession>A0A1R0H094</accession>
<evidence type="ECO:0000313" key="2">
    <source>
        <dbReference type="Proteomes" id="UP000187455"/>
    </source>
</evidence>
<evidence type="ECO:0000313" key="1">
    <source>
        <dbReference type="EMBL" id="OLY82528.1"/>
    </source>
</evidence>
<gene>
    <name evidence="1" type="ORF">AYI68_g3352</name>
</gene>
<name>A0A1R0H094_9FUNG</name>
<comment type="caution">
    <text evidence="1">The sequence shown here is derived from an EMBL/GenBank/DDBJ whole genome shotgun (WGS) entry which is preliminary data.</text>
</comment>
<proteinExistence type="predicted"/>
<organism evidence="1 2">
    <name type="scientific">Smittium mucronatum</name>
    <dbReference type="NCBI Taxonomy" id="133383"/>
    <lineage>
        <taxon>Eukaryota</taxon>
        <taxon>Fungi</taxon>
        <taxon>Fungi incertae sedis</taxon>
        <taxon>Zoopagomycota</taxon>
        <taxon>Kickxellomycotina</taxon>
        <taxon>Harpellomycetes</taxon>
        <taxon>Harpellales</taxon>
        <taxon>Legeriomycetaceae</taxon>
        <taxon>Smittium</taxon>
    </lineage>
</organism>
<protein>
    <submittedName>
        <fullName evidence="1">Uncharacterized protein</fullName>
    </submittedName>
</protein>
<sequence>MCLFSEEIPKLFSSSGLTKGLNPFLLLNSFKLHLLFGSAEYAVEEYENVELFRDLRLPLFSIDCVRVELGNEMDFSKSDPEDRDGSM</sequence>
<keyword evidence="2" id="KW-1185">Reference proteome</keyword>
<reference evidence="1 2" key="1">
    <citation type="journal article" date="2016" name="Mol. Biol. Evol.">
        <title>Genome-Wide Survey of Gut Fungi (Harpellales) Reveals the First Horizontally Transferred Ubiquitin Gene from a Mosquito Host.</title>
        <authorList>
            <person name="Wang Y."/>
            <person name="White M.M."/>
            <person name="Kvist S."/>
            <person name="Moncalvo J.M."/>
        </authorList>
    </citation>
    <scope>NUCLEOTIDE SEQUENCE [LARGE SCALE GENOMIC DNA]</scope>
    <source>
        <strain evidence="1 2">ALG-7-W6</strain>
    </source>
</reference>